<dbReference type="PANTHER" id="PTHR33164">
    <property type="entry name" value="TRANSCRIPTIONAL REGULATOR, MARR FAMILY"/>
    <property type="match status" value="1"/>
</dbReference>
<gene>
    <name evidence="2" type="ORF">SAMN04489745_0769</name>
</gene>
<dbReference type="EMBL" id="FNSN01000003">
    <property type="protein sequence ID" value="SEB61129.1"/>
    <property type="molecule type" value="Genomic_DNA"/>
</dbReference>
<dbReference type="InterPro" id="IPR036390">
    <property type="entry name" value="WH_DNA-bd_sf"/>
</dbReference>
<sequence length="149" mass="16564">MTPEKEHAEHDAAVARIQTGLTTVSRRGSARLRRSNQTLSPVDHSMLEYIRSHPGCRAVDMATHFELNRSTVSRQLAALTRMGLMAVVDPESTARSQALRLTPEGEAALETSARLLNEVMIERLADWSNEDLEAFAEMLDRFNAAMGEN</sequence>
<proteinExistence type="predicted"/>
<accession>A0A1H4KRF5</accession>
<feature type="domain" description="HTH marR-type" evidence="1">
    <location>
        <begin position="14"/>
        <end position="144"/>
    </location>
</feature>
<name>A0A1H4KRF5_9MICC</name>
<dbReference type="GO" id="GO:0003677">
    <property type="term" value="F:DNA binding"/>
    <property type="evidence" value="ECO:0007669"/>
    <property type="project" value="UniProtKB-KW"/>
</dbReference>
<evidence type="ECO:0000259" key="1">
    <source>
        <dbReference type="PROSITE" id="PS50995"/>
    </source>
</evidence>
<organism evidence="2 3">
    <name type="scientific">Arthrobacter woluwensis</name>
    <dbReference type="NCBI Taxonomy" id="156980"/>
    <lineage>
        <taxon>Bacteria</taxon>
        <taxon>Bacillati</taxon>
        <taxon>Actinomycetota</taxon>
        <taxon>Actinomycetes</taxon>
        <taxon>Micrococcales</taxon>
        <taxon>Micrococcaceae</taxon>
        <taxon>Arthrobacter</taxon>
    </lineage>
</organism>
<dbReference type="GO" id="GO:0006950">
    <property type="term" value="P:response to stress"/>
    <property type="evidence" value="ECO:0007669"/>
    <property type="project" value="TreeGrafter"/>
</dbReference>
<keyword evidence="3" id="KW-1185">Reference proteome</keyword>
<dbReference type="InterPro" id="IPR036388">
    <property type="entry name" value="WH-like_DNA-bd_sf"/>
</dbReference>
<reference evidence="2 3" key="1">
    <citation type="submission" date="2016-10" db="EMBL/GenBank/DDBJ databases">
        <authorList>
            <person name="de Groot N.N."/>
        </authorList>
    </citation>
    <scope>NUCLEOTIDE SEQUENCE [LARGE SCALE GENOMIC DNA]</scope>
    <source>
        <strain evidence="2 3">DSM 10495</strain>
    </source>
</reference>
<dbReference type="SMART" id="SM00347">
    <property type="entry name" value="HTH_MARR"/>
    <property type="match status" value="1"/>
</dbReference>
<dbReference type="AlphaFoldDB" id="A0A1H4KRF5"/>
<dbReference type="Gene3D" id="1.10.10.10">
    <property type="entry name" value="Winged helix-like DNA-binding domain superfamily/Winged helix DNA-binding domain"/>
    <property type="match status" value="1"/>
</dbReference>
<evidence type="ECO:0000313" key="2">
    <source>
        <dbReference type="EMBL" id="SEB61129.1"/>
    </source>
</evidence>
<dbReference type="InterPro" id="IPR039422">
    <property type="entry name" value="MarR/SlyA-like"/>
</dbReference>
<keyword evidence="2" id="KW-0238">DNA-binding</keyword>
<dbReference type="InterPro" id="IPR000835">
    <property type="entry name" value="HTH_MarR-typ"/>
</dbReference>
<dbReference type="Pfam" id="PF01047">
    <property type="entry name" value="MarR"/>
    <property type="match status" value="1"/>
</dbReference>
<dbReference type="GO" id="GO:0003700">
    <property type="term" value="F:DNA-binding transcription factor activity"/>
    <property type="evidence" value="ECO:0007669"/>
    <property type="project" value="InterPro"/>
</dbReference>
<dbReference type="SUPFAM" id="SSF46785">
    <property type="entry name" value="Winged helix' DNA-binding domain"/>
    <property type="match status" value="1"/>
</dbReference>
<dbReference type="PANTHER" id="PTHR33164:SF57">
    <property type="entry name" value="MARR-FAMILY TRANSCRIPTIONAL REGULATOR"/>
    <property type="match status" value="1"/>
</dbReference>
<dbReference type="STRING" id="156980.SAMN04489745_0769"/>
<evidence type="ECO:0000313" key="3">
    <source>
        <dbReference type="Proteomes" id="UP000182652"/>
    </source>
</evidence>
<dbReference type="PROSITE" id="PS50995">
    <property type="entry name" value="HTH_MARR_2"/>
    <property type="match status" value="1"/>
</dbReference>
<dbReference type="Proteomes" id="UP000182652">
    <property type="component" value="Unassembled WGS sequence"/>
</dbReference>
<protein>
    <submittedName>
        <fullName evidence="2">DNA-binding transcriptional regulator, MarR family</fullName>
    </submittedName>
</protein>